<dbReference type="PROSITE" id="PS50850">
    <property type="entry name" value="MFS"/>
    <property type="match status" value="1"/>
</dbReference>
<dbReference type="AlphaFoldDB" id="A0AAD6BP62"/>
<evidence type="ECO:0000256" key="6">
    <source>
        <dbReference type="SAM" id="Phobius"/>
    </source>
</evidence>
<feature type="region of interest" description="Disordered" evidence="5">
    <location>
        <begin position="383"/>
        <end position="402"/>
    </location>
</feature>
<feature type="transmembrane region" description="Helical" evidence="6">
    <location>
        <begin position="173"/>
        <end position="195"/>
    </location>
</feature>
<protein>
    <recommendedName>
        <fullName evidence="7">Major facilitator superfamily (MFS) profile domain-containing protein</fullName>
    </recommendedName>
</protein>
<dbReference type="GO" id="GO:0022857">
    <property type="term" value="F:transmembrane transporter activity"/>
    <property type="evidence" value="ECO:0007669"/>
    <property type="project" value="InterPro"/>
</dbReference>
<dbReference type="Pfam" id="PF07690">
    <property type="entry name" value="MFS_1"/>
    <property type="match status" value="1"/>
</dbReference>
<dbReference type="InterPro" id="IPR049680">
    <property type="entry name" value="FLVCR1-2_SLC49-like"/>
</dbReference>
<keyword evidence="3 6" id="KW-1133">Transmembrane helix</keyword>
<evidence type="ECO:0000256" key="1">
    <source>
        <dbReference type="ARBA" id="ARBA00004141"/>
    </source>
</evidence>
<keyword evidence="9" id="KW-1185">Reference proteome</keyword>
<feature type="transmembrane region" description="Helical" evidence="6">
    <location>
        <begin position="267"/>
        <end position="291"/>
    </location>
</feature>
<dbReference type="GO" id="GO:0016020">
    <property type="term" value="C:membrane"/>
    <property type="evidence" value="ECO:0007669"/>
    <property type="project" value="UniProtKB-SubCell"/>
</dbReference>
<gene>
    <name evidence="8" type="ORF">JOQ06_023399</name>
</gene>
<feature type="transmembrane region" description="Helical" evidence="6">
    <location>
        <begin position="303"/>
        <end position="325"/>
    </location>
</feature>
<comment type="caution">
    <text evidence="8">The sequence shown here is derived from an EMBL/GenBank/DDBJ whole genome shotgun (WGS) entry which is preliminary data.</text>
</comment>
<evidence type="ECO:0000256" key="4">
    <source>
        <dbReference type="ARBA" id="ARBA00023136"/>
    </source>
</evidence>
<evidence type="ECO:0000313" key="8">
    <source>
        <dbReference type="EMBL" id="KAJ4945720.1"/>
    </source>
</evidence>
<evidence type="ECO:0000256" key="5">
    <source>
        <dbReference type="SAM" id="MobiDB-lite"/>
    </source>
</evidence>
<evidence type="ECO:0000256" key="3">
    <source>
        <dbReference type="ARBA" id="ARBA00022989"/>
    </source>
</evidence>
<feature type="domain" description="Major facilitator superfamily (MFS) profile" evidence="7">
    <location>
        <begin position="1"/>
        <end position="370"/>
    </location>
</feature>
<evidence type="ECO:0000313" key="9">
    <source>
        <dbReference type="Proteomes" id="UP001219934"/>
    </source>
</evidence>
<sequence length="402" mass="42844">MIVAIPLSFATSWMLDVLGLRITLILGAWLNMFGALVRFLGTGIFINPAAQFPLVMFGQTLAAIAQPLVIFTPAKMAALWFPDNQRATANTIASMANPLGMLLASLLSPWMTQTAGDIPDLLLAYAVPACIICFLATVGLRSSSPPTPPSASAESSGSEPFVQGIKLLLKNRAYLVLMLCFGSGIAAFTCFSTLLEQILCVQGYSNEFAGLCGALFIVFGIVGAGALGLIVDKTKKFIEATKINLSLCAVACIAFSVVSLMPQQKVAVAVVCSLFGFFGFSIYPVVMELAVECTYPVGEATSSGLIFVSGQVQSFLYIVLLQALSKRLADSPLSTCGDAVLSWKVPMLVLGGLTCVFSCVFVLFFNTRYRRLEAEEQATYRTNTIKSSTPESTPSEGKETAD</sequence>
<keyword evidence="4 6" id="KW-0472">Membrane</keyword>
<dbReference type="PANTHER" id="PTHR10924">
    <property type="entry name" value="MAJOR FACILITATOR SUPERFAMILY PROTEIN-RELATED"/>
    <property type="match status" value="1"/>
</dbReference>
<accession>A0AAD6BP62</accession>
<feature type="compositionally biased region" description="Polar residues" evidence="5">
    <location>
        <begin position="383"/>
        <end position="395"/>
    </location>
</feature>
<name>A0AAD6BP62_9TELE</name>
<feature type="transmembrane region" description="Helical" evidence="6">
    <location>
        <begin position="92"/>
        <end position="110"/>
    </location>
</feature>
<feature type="transmembrane region" description="Helical" evidence="6">
    <location>
        <begin position="52"/>
        <end position="71"/>
    </location>
</feature>
<feature type="transmembrane region" description="Helical" evidence="6">
    <location>
        <begin position="207"/>
        <end position="231"/>
    </location>
</feature>
<evidence type="ECO:0000259" key="7">
    <source>
        <dbReference type="PROSITE" id="PS50850"/>
    </source>
</evidence>
<dbReference type="InterPro" id="IPR020846">
    <property type="entry name" value="MFS_dom"/>
</dbReference>
<keyword evidence="2 6" id="KW-0812">Transmembrane</keyword>
<evidence type="ECO:0000256" key="2">
    <source>
        <dbReference type="ARBA" id="ARBA00022692"/>
    </source>
</evidence>
<dbReference type="Proteomes" id="UP001219934">
    <property type="component" value="Unassembled WGS sequence"/>
</dbReference>
<dbReference type="Gene3D" id="1.20.1250.20">
    <property type="entry name" value="MFS general substrate transporter like domains"/>
    <property type="match status" value="2"/>
</dbReference>
<proteinExistence type="predicted"/>
<dbReference type="InterPro" id="IPR036259">
    <property type="entry name" value="MFS_trans_sf"/>
</dbReference>
<reference evidence="8" key="1">
    <citation type="submission" date="2022-11" db="EMBL/GenBank/DDBJ databases">
        <title>Chromosome-level genome of Pogonophryne albipinna.</title>
        <authorList>
            <person name="Jo E."/>
        </authorList>
    </citation>
    <scope>NUCLEOTIDE SEQUENCE</scope>
    <source>
        <strain evidence="8">SGF0006</strain>
        <tissue evidence="8">Muscle</tissue>
    </source>
</reference>
<feature type="transmembrane region" description="Helical" evidence="6">
    <location>
        <begin position="345"/>
        <end position="365"/>
    </location>
</feature>
<dbReference type="CDD" id="cd17399">
    <property type="entry name" value="MFS_MFSD7"/>
    <property type="match status" value="1"/>
</dbReference>
<dbReference type="SUPFAM" id="SSF103473">
    <property type="entry name" value="MFS general substrate transporter"/>
    <property type="match status" value="1"/>
</dbReference>
<feature type="transmembrane region" description="Helical" evidence="6">
    <location>
        <begin position="22"/>
        <end position="46"/>
    </location>
</feature>
<dbReference type="PANTHER" id="PTHR10924:SF6">
    <property type="entry name" value="SOLUTE CARRIER FAMILY 49 MEMBER A3"/>
    <property type="match status" value="1"/>
</dbReference>
<dbReference type="InterPro" id="IPR011701">
    <property type="entry name" value="MFS"/>
</dbReference>
<organism evidence="8 9">
    <name type="scientific">Pogonophryne albipinna</name>
    <dbReference type="NCBI Taxonomy" id="1090488"/>
    <lineage>
        <taxon>Eukaryota</taxon>
        <taxon>Metazoa</taxon>
        <taxon>Chordata</taxon>
        <taxon>Craniata</taxon>
        <taxon>Vertebrata</taxon>
        <taxon>Euteleostomi</taxon>
        <taxon>Actinopterygii</taxon>
        <taxon>Neopterygii</taxon>
        <taxon>Teleostei</taxon>
        <taxon>Neoteleostei</taxon>
        <taxon>Acanthomorphata</taxon>
        <taxon>Eupercaria</taxon>
        <taxon>Perciformes</taxon>
        <taxon>Notothenioidei</taxon>
        <taxon>Pogonophryne</taxon>
    </lineage>
</organism>
<feature type="transmembrane region" description="Helical" evidence="6">
    <location>
        <begin position="243"/>
        <end position="261"/>
    </location>
</feature>
<dbReference type="EMBL" id="JAPTMU010000003">
    <property type="protein sequence ID" value="KAJ4945720.1"/>
    <property type="molecule type" value="Genomic_DNA"/>
</dbReference>
<feature type="transmembrane region" description="Helical" evidence="6">
    <location>
        <begin position="122"/>
        <end position="140"/>
    </location>
</feature>
<comment type="subcellular location">
    <subcellularLocation>
        <location evidence="1">Membrane</location>
        <topology evidence="1">Multi-pass membrane protein</topology>
    </subcellularLocation>
</comment>